<evidence type="ECO:0000259" key="2">
    <source>
        <dbReference type="Pfam" id="PF00149"/>
    </source>
</evidence>
<dbReference type="EMBL" id="FJNE01000003">
    <property type="protein sequence ID" value="CZQ91892.1"/>
    <property type="molecule type" value="Genomic_DNA"/>
</dbReference>
<accession>A0A143YL12</accession>
<proteinExistence type="predicted"/>
<dbReference type="PANTHER" id="PTHR30337:SF7">
    <property type="entry name" value="PHOSPHOESTERASE"/>
    <property type="match status" value="1"/>
</dbReference>
<reference evidence="3 4" key="1">
    <citation type="submission" date="2016-02" db="EMBL/GenBank/DDBJ databases">
        <authorList>
            <person name="Wen L."/>
            <person name="He K."/>
            <person name="Yang H."/>
        </authorList>
    </citation>
    <scope>NUCLEOTIDE SEQUENCE [LARGE SCALE GENOMIC DNA]</scope>
    <source>
        <strain evidence="3">Trichococcus palustris</strain>
    </source>
</reference>
<keyword evidence="1" id="KW-0378">Hydrolase</keyword>
<dbReference type="AlphaFoldDB" id="A0A143YL12"/>
<dbReference type="InterPro" id="IPR014576">
    <property type="entry name" value="Pesterase_YhaO"/>
</dbReference>
<evidence type="ECO:0000256" key="1">
    <source>
        <dbReference type="ARBA" id="ARBA00022801"/>
    </source>
</evidence>
<sequence>MITFIHTADIHLDSPFKGIKQLDPQLFEEIYQSTFASFHELISRAIAAAVDFFLISGDIYDEENQSVKAQAFLREELGRLDQAGIPVFLSHGNHDFLGREALKLQLPDNVTIFEKEVATAYLTTKQGEKVAITGFSYPSRWVEERMILEYPQRDMTADYHIGMLHGYLEGLHSSEGVYAPFSLGELNMKNYDYWALGHIHKRQTLQLAPPVVYCGNTQGRNPNETEEKGAYLVTLQRKMEPLLQFMPTAPIVWEKAEVSLAGCVSLNDVFERIDDILAHYQTRRASILLSVVFRDTQDLHPDVIAKMEDGDLLDGVPQQFGKPFCYLYSLKIAVDTEKELFPFDQVMKDSFSKSWTETAADDVFYQRLDQFFQHAVIRTKFAELRKDETFKAEVLEAAKTRLVQAIAFEEDSVEDSED</sequence>
<dbReference type="InterPro" id="IPR041796">
    <property type="entry name" value="Mre11_N"/>
</dbReference>
<dbReference type="Proteomes" id="UP000242754">
    <property type="component" value="Unassembled WGS sequence"/>
</dbReference>
<dbReference type="SUPFAM" id="SSF56300">
    <property type="entry name" value="Metallo-dependent phosphatases"/>
    <property type="match status" value="1"/>
</dbReference>
<keyword evidence="4" id="KW-1185">Reference proteome</keyword>
<dbReference type="Gene3D" id="3.60.21.10">
    <property type="match status" value="1"/>
</dbReference>
<dbReference type="InterPro" id="IPR050535">
    <property type="entry name" value="DNA_Repair-Maintenance_Comp"/>
</dbReference>
<feature type="domain" description="Calcineurin-like phosphoesterase" evidence="2">
    <location>
        <begin position="3"/>
        <end position="201"/>
    </location>
</feature>
<dbReference type="PANTHER" id="PTHR30337">
    <property type="entry name" value="COMPONENT OF ATP-DEPENDENT DSDNA EXONUCLEASE"/>
    <property type="match status" value="1"/>
</dbReference>
<protein>
    <recommendedName>
        <fullName evidence="2">Calcineurin-like phosphoesterase domain-containing protein</fullName>
    </recommendedName>
</protein>
<evidence type="ECO:0000313" key="3">
    <source>
        <dbReference type="EMBL" id="CZQ91892.1"/>
    </source>
</evidence>
<dbReference type="Pfam" id="PF00149">
    <property type="entry name" value="Metallophos"/>
    <property type="match status" value="1"/>
</dbReference>
<dbReference type="OrthoDB" id="9773856at2"/>
<dbReference type="InterPro" id="IPR004843">
    <property type="entry name" value="Calcineurin-like_PHP"/>
</dbReference>
<dbReference type="CDD" id="cd00840">
    <property type="entry name" value="MPP_Mre11_N"/>
    <property type="match status" value="1"/>
</dbReference>
<dbReference type="STRING" id="140314.SAMN04488076_11563"/>
<dbReference type="RefSeq" id="WP_087032976.1">
    <property type="nucleotide sequence ID" value="NZ_FJNE01000003.1"/>
</dbReference>
<dbReference type="PIRSF" id="PIRSF033091">
    <property type="entry name" value="Pesterase_YhaO"/>
    <property type="match status" value="1"/>
</dbReference>
<dbReference type="GO" id="GO:0016787">
    <property type="term" value="F:hydrolase activity"/>
    <property type="evidence" value="ECO:0007669"/>
    <property type="project" value="UniProtKB-KW"/>
</dbReference>
<name>A0A143YL12_9LACT</name>
<gene>
    <name evidence="3" type="ORF">Tpal_1479</name>
</gene>
<evidence type="ECO:0000313" key="4">
    <source>
        <dbReference type="Proteomes" id="UP000242754"/>
    </source>
</evidence>
<dbReference type="InterPro" id="IPR029052">
    <property type="entry name" value="Metallo-depent_PP-like"/>
</dbReference>
<organism evidence="3 4">
    <name type="scientific">Trichococcus palustris</name>
    <dbReference type="NCBI Taxonomy" id="140314"/>
    <lineage>
        <taxon>Bacteria</taxon>
        <taxon>Bacillati</taxon>
        <taxon>Bacillota</taxon>
        <taxon>Bacilli</taxon>
        <taxon>Lactobacillales</taxon>
        <taxon>Carnobacteriaceae</taxon>
        <taxon>Trichococcus</taxon>
    </lineage>
</organism>